<dbReference type="RefSeq" id="XP_024716434.1">
    <property type="nucleotide sequence ID" value="XM_024867182.1"/>
</dbReference>
<evidence type="ECO:0000313" key="3">
    <source>
        <dbReference type="Proteomes" id="UP000241818"/>
    </source>
</evidence>
<evidence type="ECO:0000256" key="1">
    <source>
        <dbReference type="SAM" id="SignalP"/>
    </source>
</evidence>
<dbReference type="AlphaFoldDB" id="A0A2T3AP50"/>
<dbReference type="GeneID" id="36575263"/>
<proteinExistence type="predicted"/>
<accession>A0A2T3AP50</accession>
<dbReference type="EMBL" id="KZ679020">
    <property type="protein sequence ID" value="PSS06704.1"/>
    <property type="molecule type" value="Genomic_DNA"/>
</dbReference>
<organism evidence="2 3">
    <name type="scientific">Amorphotheca resinae ATCC 22711</name>
    <dbReference type="NCBI Taxonomy" id="857342"/>
    <lineage>
        <taxon>Eukaryota</taxon>
        <taxon>Fungi</taxon>
        <taxon>Dikarya</taxon>
        <taxon>Ascomycota</taxon>
        <taxon>Pezizomycotina</taxon>
        <taxon>Leotiomycetes</taxon>
        <taxon>Helotiales</taxon>
        <taxon>Amorphothecaceae</taxon>
        <taxon>Amorphotheca</taxon>
    </lineage>
</organism>
<dbReference type="InParanoid" id="A0A2T3AP50"/>
<keyword evidence="3" id="KW-1185">Reference proteome</keyword>
<protein>
    <submittedName>
        <fullName evidence="2">Uncharacterized protein</fullName>
    </submittedName>
</protein>
<dbReference type="Proteomes" id="UP000241818">
    <property type="component" value="Unassembled WGS sequence"/>
</dbReference>
<keyword evidence="1" id="KW-0732">Signal</keyword>
<name>A0A2T3AP50_AMORE</name>
<sequence length="57" mass="6400">MNSIFIYLSIFLYTSPSLRLFSACPTYPVPSPILPLSKVVGQKTKAPSIKNDEKRKL</sequence>
<feature type="non-terminal residue" evidence="2">
    <location>
        <position position="57"/>
    </location>
</feature>
<evidence type="ECO:0000313" key="2">
    <source>
        <dbReference type="EMBL" id="PSS06704.1"/>
    </source>
</evidence>
<feature type="signal peptide" evidence="1">
    <location>
        <begin position="1"/>
        <end position="19"/>
    </location>
</feature>
<reference evidence="2 3" key="1">
    <citation type="journal article" date="2018" name="New Phytol.">
        <title>Comparative genomics and transcriptomics depict ericoid mycorrhizal fungi as versatile saprotrophs and plant mutualists.</title>
        <authorList>
            <person name="Martino E."/>
            <person name="Morin E."/>
            <person name="Grelet G.A."/>
            <person name="Kuo A."/>
            <person name="Kohler A."/>
            <person name="Daghino S."/>
            <person name="Barry K.W."/>
            <person name="Cichocki N."/>
            <person name="Clum A."/>
            <person name="Dockter R.B."/>
            <person name="Hainaut M."/>
            <person name="Kuo R.C."/>
            <person name="LaButti K."/>
            <person name="Lindahl B.D."/>
            <person name="Lindquist E.A."/>
            <person name="Lipzen A."/>
            <person name="Khouja H.R."/>
            <person name="Magnuson J."/>
            <person name="Murat C."/>
            <person name="Ohm R.A."/>
            <person name="Singer S.W."/>
            <person name="Spatafora J.W."/>
            <person name="Wang M."/>
            <person name="Veneault-Fourrey C."/>
            <person name="Henrissat B."/>
            <person name="Grigoriev I.V."/>
            <person name="Martin F.M."/>
            <person name="Perotto S."/>
        </authorList>
    </citation>
    <scope>NUCLEOTIDE SEQUENCE [LARGE SCALE GENOMIC DNA]</scope>
    <source>
        <strain evidence="2 3">ATCC 22711</strain>
    </source>
</reference>
<feature type="chain" id="PRO_5015724237" evidence="1">
    <location>
        <begin position="20"/>
        <end position="57"/>
    </location>
</feature>
<gene>
    <name evidence="2" type="ORF">M430DRAFT_37781</name>
</gene>